<reference evidence="7" key="1">
    <citation type="submission" date="2013-03" db="EMBL/GenBank/DDBJ databases">
        <title>The Genome Sequence of Anopheles minimus MINIMUS1.</title>
        <authorList>
            <consortium name="The Broad Institute Genomics Platform"/>
            <person name="Neafsey D.E."/>
            <person name="Walton C."/>
            <person name="Walker B."/>
            <person name="Young S.K."/>
            <person name="Zeng Q."/>
            <person name="Gargeya S."/>
            <person name="Fitzgerald M."/>
            <person name="Haas B."/>
            <person name="Abouelleil A."/>
            <person name="Allen A.W."/>
            <person name="Alvarado L."/>
            <person name="Arachchi H.M."/>
            <person name="Berlin A.M."/>
            <person name="Chapman S.B."/>
            <person name="Gainer-Dewar J."/>
            <person name="Goldberg J."/>
            <person name="Griggs A."/>
            <person name="Gujja S."/>
            <person name="Hansen M."/>
            <person name="Howarth C."/>
            <person name="Imamovic A."/>
            <person name="Ireland A."/>
            <person name="Larimer J."/>
            <person name="McCowan C."/>
            <person name="Murphy C."/>
            <person name="Pearson M."/>
            <person name="Poon T.W."/>
            <person name="Priest M."/>
            <person name="Roberts A."/>
            <person name="Saif S."/>
            <person name="Shea T."/>
            <person name="Sisk P."/>
            <person name="Sykes S."/>
            <person name="Wortman J."/>
            <person name="Nusbaum C."/>
            <person name="Birren B."/>
        </authorList>
    </citation>
    <scope>NUCLEOTIDE SEQUENCE [LARGE SCALE GENOMIC DNA]</scope>
    <source>
        <strain evidence="7">MINIMUS1</strain>
    </source>
</reference>
<evidence type="ECO:0000256" key="2">
    <source>
        <dbReference type="ARBA" id="ARBA00022490"/>
    </source>
</evidence>
<dbReference type="STRING" id="112268.A0A182WAS2"/>
<sequence>MFSIQKQYKTGIYRTSGSISNFRCRFVSTLPTRHTRFQNATNVSLSSLRLTIRKIHSLIDVPILEGLDRSLENRESAEHGTNETRIICWQEKIFSHYEKNYYRIKENCKTEHHKKYYQMLKSESHAPQLLFTYVDEDNYYPADNDNRNLRQQQQSLVPPIKTQSMYLMADLGHEVLLFSIIWCPEEGLLTVYPDFNLMTTNPFYHEMRESNLHMYHYALERCLSGKLDPPKPANQFALIGAMQTVRSRPVDRKEHFDMPKQLHRNLLFLIEIVSAADFKYDGIHIRYRFELPADVKMVNKDSQLSGSTHASKQLNGCWHFAHCHELLLNLPDSKEFQHCLDIYFEAIAIDDWCRERYLGHSHLSLPLQHQMNETTINFVQLTNSGALADRMERFLVGNRRQVDLPSFYGKAGVTILNRYANETISSGKLQIRFQMVRQHQPKIINDGYFKSTRKTKNITLKELIKSYSMARERLEEFVDLKY</sequence>
<keyword evidence="3" id="KW-0970">Cilium biogenesis/degradation</keyword>
<organism evidence="6 7">
    <name type="scientific">Anopheles minimus</name>
    <dbReference type="NCBI Taxonomy" id="112268"/>
    <lineage>
        <taxon>Eukaryota</taxon>
        <taxon>Metazoa</taxon>
        <taxon>Ecdysozoa</taxon>
        <taxon>Arthropoda</taxon>
        <taxon>Hexapoda</taxon>
        <taxon>Insecta</taxon>
        <taxon>Pterygota</taxon>
        <taxon>Neoptera</taxon>
        <taxon>Endopterygota</taxon>
        <taxon>Diptera</taxon>
        <taxon>Nematocera</taxon>
        <taxon>Culicoidea</taxon>
        <taxon>Culicidae</taxon>
        <taxon>Anophelinae</taxon>
        <taxon>Anopheles</taxon>
    </lineage>
</organism>
<comment type="subcellular location">
    <subcellularLocation>
        <location evidence="1">Cytoplasm</location>
        <location evidence="1">Cytoskeleton</location>
        <location evidence="1">Cilium basal body</location>
    </subcellularLocation>
</comment>
<reference evidence="6" key="2">
    <citation type="submission" date="2020-05" db="UniProtKB">
        <authorList>
            <consortium name="EnsemblMetazoa"/>
        </authorList>
    </citation>
    <scope>IDENTIFICATION</scope>
    <source>
        <strain evidence="6">MINIMUS1</strain>
    </source>
</reference>
<dbReference type="Pfam" id="PF07162">
    <property type="entry name" value="B9-C2"/>
    <property type="match status" value="1"/>
</dbReference>
<accession>A0A182WAS2</accession>
<name>A0A182WAS2_9DIPT</name>
<dbReference type="InterPro" id="IPR010796">
    <property type="entry name" value="C2_B9-type_dom"/>
</dbReference>
<dbReference type="PANTHER" id="PTHR12968">
    <property type="entry name" value="B9 DOMAIN-CONTAINING"/>
    <property type="match status" value="1"/>
</dbReference>
<keyword evidence="2" id="KW-0963">Cytoplasm</keyword>
<keyword evidence="5" id="KW-0966">Cell projection</keyword>
<dbReference type="PANTHER" id="PTHR12968:SF4">
    <property type="entry name" value="TECTONIC-LIKE COMPLEX MEMBER MKS1"/>
    <property type="match status" value="1"/>
</dbReference>
<evidence type="ECO:0000313" key="7">
    <source>
        <dbReference type="Proteomes" id="UP000075920"/>
    </source>
</evidence>
<protein>
    <recommendedName>
        <fullName evidence="8">Meckel syndrome type 1 protein</fullName>
    </recommendedName>
</protein>
<dbReference type="GO" id="GO:0060271">
    <property type="term" value="P:cilium assembly"/>
    <property type="evidence" value="ECO:0007669"/>
    <property type="project" value="TreeGrafter"/>
</dbReference>
<evidence type="ECO:0000256" key="1">
    <source>
        <dbReference type="ARBA" id="ARBA00004120"/>
    </source>
</evidence>
<proteinExistence type="predicted"/>
<dbReference type="Proteomes" id="UP000075920">
    <property type="component" value="Unassembled WGS sequence"/>
</dbReference>
<evidence type="ECO:0000256" key="4">
    <source>
        <dbReference type="ARBA" id="ARBA00023212"/>
    </source>
</evidence>
<keyword evidence="4" id="KW-0206">Cytoskeleton</keyword>
<evidence type="ECO:0008006" key="8">
    <source>
        <dbReference type="Google" id="ProtNLM"/>
    </source>
</evidence>
<evidence type="ECO:0000256" key="5">
    <source>
        <dbReference type="ARBA" id="ARBA00023273"/>
    </source>
</evidence>
<evidence type="ECO:0000256" key="3">
    <source>
        <dbReference type="ARBA" id="ARBA00022794"/>
    </source>
</evidence>
<dbReference type="EnsemblMetazoa" id="AMIN007450-RA">
    <property type="protein sequence ID" value="AMIN007450-PA"/>
    <property type="gene ID" value="AMIN007450"/>
</dbReference>
<keyword evidence="7" id="KW-1185">Reference proteome</keyword>
<dbReference type="AlphaFoldDB" id="A0A182WAS2"/>
<dbReference type="VEuPathDB" id="VectorBase:AMIN007450"/>
<dbReference type="GO" id="GO:0036038">
    <property type="term" value="C:MKS complex"/>
    <property type="evidence" value="ECO:0007669"/>
    <property type="project" value="TreeGrafter"/>
</dbReference>
<evidence type="ECO:0000313" key="6">
    <source>
        <dbReference type="EnsemblMetazoa" id="AMIN007450-PA"/>
    </source>
</evidence>